<protein>
    <submittedName>
        <fullName evidence="2">Uncharacterized protein</fullName>
    </submittedName>
</protein>
<evidence type="ECO:0000313" key="2">
    <source>
        <dbReference type="EMBL" id="MBY8879704.1"/>
    </source>
</evidence>
<dbReference type="RefSeq" id="WP_222963970.1">
    <property type="nucleotide sequence ID" value="NZ_JAINZZ010000022.1"/>
</dbReference>
<dbReference type="InterPro" id="IPR040701">
    <property type="entry name" value="Bact_RF_family2"/>
</dbReference>
<dbReference type="InterPro" id="IPR042226">
    <property type="entry name" value="eFR1_2_sf"/>
</dbReference>
<dbReference type="Proteomes" id="UP000778578">
    <property type="component" value="Unassembled WGS sequence"/>
</dbReference>
<evidence type="ECO:0000313" key="3">
    <source>
        <dbReference type="Proteomes" id="UP000778578"/>
    </source>
</evidence>
<feature type="region of interest" description="Disordered" evidence="1">
    <location>
        <begin position="352"/>
        <end position="382"/>
    </location>
</feature>
<organism evidence="2 3">
    <name type="scientific">Actinacidiphila acidipaludis</name>
    <dbReference type="NCBI Taxonomy" id="2873382"/>
    <lineage>
        <taxon>Bacteria</taxon>
        <taxon>Bacillati</taxon>
        <taxon>Actinomycetota</taxon>
        <taxon>Actinomycetes</taxon>
        <taxon>Kitasatosporales</taxon>
        <taxon>Streptomycetaceae</taxon>
        <taxon>Actinacidiphila</taxon>
    </lineage>
</organism>
<feature type="compositionally biased region" description="Low complexity" evidence="1">
    <location>
        <begin position="367"/>
        <end position="382"/>
    </location>
</feature>
<comment type="caution">
    <text evidence="2">The sequence shown here is derived from an EMBL/GenBank/DDBJ whole genome shotgun (WGS) entry which is preliminary data.</text>
</comment>
<name>A0ABS7QD56_9ACTN</name>
<gene>
    <name evidence="2" type="ORF">K7862_18965</name>
</gene>
<keyword evidence="3" id="KW-1185">Reference proteome</keyword>
<dbReference type="Pfam" id="PF18844">
    <property type="entry name" value="baeRF_family2"/>
    <property type="match status" value="1"/>
</dbReference>
<dbReference type="EMBL" id="JAINZZ010000022">
    <property type="protein sequence ID" value="MBY8879704.1"/>
    <property type="molecule type" value="Genomic_DNA"/>
</dbReference>
<accession>A0ABS7QD56</accession>
<dbReference type="Gene3D" id="3.30.420.60">
    <property type="entry name" value="eRF1 domain 2"/>
    <property type="match status" value="1"/>
</dbReference>
<proteinExistence type="predicted"/>
<sequence length="396" mass="41421">MHMDFLRPLYDEPGPWASLCTTPPTTDAFGAEVRELTVRGLCRALTEQGADPDTVEAVREVLGGVAPADAPHGTAVFAAHGRVVLRRPLPRALPQPVARWTALPHVVPLADAYASEVSCLVARIDRTGADFELLGGGEARPAGGAEGSRHPVHRTASADWSERHFQLKVENTWEHNAGTIAESLTDAADHDGPDLVVLAGDPHERREVFNRLPDRLRDHTAISDHGGRAAGASSDRLDADVALARDEFAHRRDRQVLDRFLAGGGEATAVGLLQLVDAAQQHRIGTLLLRPGDSDVKEEVWVGEDADRLSARRTADAPVSAPAGDALVRAAVATGADVAVLGSGNVIAPGPTGFPGSPGPGVGRHGPGAAAAASVGAGQPARGELPRGLGALLRWQ</sequence>
<reference evidence="2 3" key="1">
    <citation type="submission" date="2021-08" db="EMBL/GenBank/DDBJ databases">
        <title>WGS of actinomycetes from Thailand.</title>
        <authorList>
            <person name="Thawai C."/>
        </authorList>
    </citation>
    <scope>NUCLEOTIDE SEQUENCE [LARGE SCALE GENOMIC DNA]</scope>
    <source>
        <strain evidence="2 3">PLK6-54</strain>
    </source>
</reference>
<evidence type="ECO:0000256" key="1">
    <source>
        <dbReference type="SAM" id="MobiDB-lite"/>
    </source>
</evidence>